<dbReference type="AlphaFoldDB" id="M3HQJ5"/>
<comment type="caution">
    <text evidence="1">The sequence shown here is derived from an EMBL/GenBank/DDBJ whole genome shotgun (WGS) entry which is preliminary data.</text>
</comment>
<gene>
    <name evidence="1" type="ORF">LEP1GSC123_2984</name>
</gene>
<evidence type="ECO:0000313" key="2">
    <source>
        <dbReference type="Proteomes" id="UP000011783"/>
    </source>
</evidence>
<name>M3HQJ5_LEPBO</name>
<dbReference type="BioCyc" id="LBOR1193007:G11KN-4355-MONOMER"/>
<dbReference type="EMBL" id="AKWO02000056">
    <property type="protein sequence ID" value="EMF99919.1"/>
    <property type="molecule type" value="Genomic_DNA"/>
</dbReference>
<proteinExistence type="predicted"/>
<accession>M3HQJ5</accession>
<sequence length="55" mass="6525">MKTIAKYLSRSDLCKPISFPLKKNPKIWIGSYLKNTLSLLEIRMSVILRYFRDSF</sequence>
<evidence type="ECO:0000313" key="1">
    <source>
        <dbReference type="EMBL" id="EMF99919.1"/>
    </source>
</evidence>
<reference evidence="1 2" key="1">
    <citation type="submission" date="2013-01" db="EMBL/GenBank/DDBJ databases">
        <authorList>
            <person name="Harkins D.M."/>
            <person name="Durkin A.S."/>
            <person name="Brinkac L.M."/>
            <person name="Haft D.H."/>
            <person name="Selengut J.D."/>
            <person name="Sanka R."/>
            <person name="DePew J."/>
            <person name="Purushe J."/>
            <person name="Picardeau M."/>
            <person name="Werts C."/>
            <person name="Goarant C."/>
            <person name="Vinetz J.M."/>
            <person name="Sutton G.G."/>
            <person name="Nierman W.C."/>
            <person name="Fouts D.E."/>
        </authorList>
    </citation>
    <scope>NUCLEOTIDE SEQUENCE [LARGE SCALE GENOMIC DNA]</scope>
    <source>
        <strain evidence="1 2">200701203</strain>
    </source>
</reference>
<dbReference type="Proteomes" id="UP000011783">
    <property type="component" value="Unassembled WGS sequence"/>
</dbReference>
<organism evidence="1 2">
    <name type="scientific">Leptospira borgpetersenii str. 200701203</name>
    <dbReference type="NCBI Taxonomy" id="1193007"/>
    <lineage>
        <taxon>Bacteria</taxon>
        <taxon>Pseudomonadati</taxon>
        <taxon>Spirochaetota</taxon>
        <taxon>Spirochaetia</taxon>
        <taxon>Leptospirales</taxon>
        <taxon>Leptospiraceae</taxon>
        <taxon>Leptospira</taxon>
    </lineage>
</organism>
<protein>
    <submittedName>
        <fullName evidence="1">Uncharacterized protein</fullName>
    </submittedName>
</protein>